<feature type="region of interest" description="Disordered" evidence="2">
    <location>
        <begin position="901"/>
        <end position="941"/>
    </location>
</feature>
<feature type="coiled-coil region" evidence="1">
    <location>
        <begin position="39"/>
        <end position="66"/>
    </location>
</feature>
<dbReference type="EMBL" id="CP092623">
    <property type="protein sequence ID" value="UMM26934.1"/>
    <property type="molecule type" value="Genomic_DNA"/>
</dbReference>
<sequence>MEEPNDFLRRILDNLYEKATVAPNNDDEHGAIDAFNQFLKDQEAQKAAKEQMLQKQIQNEDRFERELLAMRAYARHNAPENNNLEERRRAKLRQKNIESMERLLAQMRSRRIEEQRQFERRIGFSERQPDEPEVRVPIPPETPHPLGRLNFEFGEVSLPVLPPNKTSDFKLWSPIDFIQWVYQVIRPHVVESVMTQIAEFQFDGSVVSELATDAKMKEHLGLNDQQHSLLESEARKVVNRVPSMAQPRPLNSLEKLLEELKKGPLNNNPNDLAQNHRRILIGVADYALNLGDNLPAMGFGVGRPRKPKIPDFLVGEHFQMCYERITENEDFDFQRWSQTYLYNWVAHIMPIPDNDFIEKLKEFNCDGNMIPEMALNMNEVSKFFNLNPENKENLHSHAVRLINKYKLYKYVKQLDQYNNALPDPLELGSSSGNLWKLHETSYHSRMPRVRIGRGAHNPRAGILLAIRARGGRARIPRPASPPEQPPGNEQLAERPPRGYTGPPMLDEGPNHPRLYTLPNNNVNFQCWSHDQVIIWSKKVFPGVAGTQTIQKIQNTGIAGDILAEVASDPAMVESMRLEEPQSSTLRFHAAKLINVYNIKRHNMKIRRAGEWNQQREHEILVRNNQLEIERENLEEQEQIHREAQERAAPAERQDGPAFEPDLAFEPDPALEGPEAIENLVNGIERDFNNLFMDGPPLDAEGRNHRRMRAIIAQRNLEREARRLRNGPVVDRMARLHAQLENIARGGLPAAFDPEDLENARAIMLDRAEDEHEMHEIRLIFNNVPPPPPLPEHIRIRAEEQMIRNREARNIGIFRDVPPIGDILRAHDLERHRREAERIREARDRMVVEMEAEAPGQLDDDDIELIIDAAPRNHELDEDSDSDEDDEEVEVAHAVLQLAQEEVRDEQPMPDEPDQQAGVPAQVAAEGPAPEAAPAPAVAGQAPVPVADDVDEEDEEVPVRPPRYNEGPFPGGIIYPEGGEDVEYTRWTHAQFVDWLHRVAPDGEHDAPDFQEMLQRVREDLTEGIAIYEIVTNDRMMGYFRMSEDLYIHIAWHGARLVNDLATRNYEALVRRARERAALRRIRNRPPPPPLQPGEPRPADRAPWEILREEEMNPFAPAAPNDDDDDWMAQFHPPERI</sequence>
<reference evidence="3 4" key="1">
    <citation type="submission" date="2022-04" db="EMBL/GenBank/DDBJ databases">
        <title>Chromosome-level reference genomes for two strains of Caenorhabditis briggsae: an improved platform for comparative genomics.</title>
        <authorList>
            <person name="Stevens L."/>
            <person name="Andersen E."/>
        </authorList>
    </citation>
    <scope>NUCLEOTIDE SEQUENCE [LARGE SCALE GENOMIC DNA]</scope>
    <source>
        <strain evidence="3">VX34</strain>
        <tissue evidence="3">Whole-organism</tissue>
    </source>
</reference>
<feature type="region of interest" description="Disordered" evidence="2">
    <location>
        <begin position="473"/>
        <end position="508"/>
    </location>
</feature>
<feature type="compositionally biased region" description="Basic and acidic residues" evidence="2">
    <location>
        <begin position="1096"/>
        <end position="1110"/>
    </location>
</feature>
<dbReference type="AlphaFoldDB" id="A0AAE9ERT8"/>
<feature type="compositionally biased region" description="Low complexity" evidence="2">
    <location>
        <begin position="914"/>
        <end position="941"/>
    </location>
</feature>
<organism evidence="3 4">
    <name type="scientific">Caenorhabditis briggsae</name>
    <dbReference type="NCBI Taxonomy" id="6238"/>
    <lineage>
        <taxon>Eukaryota</taxon>
        <taxon>Metazoa</taxon>
        <taxon>Ecdysozoa</taxon>
        <taxon>Nematoda</taxon>
        <taxon>Chromadorea</taxon>
        <taxon>Rhabditida</taxon>
        <taxon>Rhabditina</taxon>
        <taxon>Rhabditomorpha</taxon>
        <taxon>Rhabditoidea</taxon>
        <taxon>Rhabditidae</taxon>
        <taxon>Peloderinae</taxon>
        <taxon>Caenorhabditis</taxon>
    </lineage>
</organism>
<feature type="region of interest" description="Disordered" evidence="2">
    <location>
        <begin position="1079"/>
        <end position="1136"/>
    </location>
</feature>
<gene>
    <name evidence="3" type="ORF">L5515_010431</name>
</gene>
<evidence type="ECO:0000313" key="3">
    <source>
        <dbReference type="EMBL" id="UMM26934.1"/>
    </source>
</evidence>
<keyword evidence="1" id="KW-0175">Coiled coil</keyword>
<feature type="compositionally biased region" description="Basic and acidic residues" evidence="2">
    <location>
        <begin position="634"/>
        <end position="654"/>
    </location>
</feature>
<proteinExistence type="predicted"/>
<keyword evidence="4" id="KW-1185">Reference proteome</keyword>
<evidence type="ECO:0000256" key="1">
    <source>
        <dbReference type="SAM" id="Coils"/>
    </source>
</evidence>
<name>A0AAE9ERT8_CAEBR</name>
<evidence type="ECO:0000313" key="4">
    <source>
        <dbReference type="Proteomes" id="UP000829354"/>
    </source>
</evidence>
<feature type="region of interest" description="Disordered" evidence="2">
    <location>
        <begin position="634"/>
        <end position="665"/>
    </location>
</feature>
<feature type="compositionally biased region" description="Pro residues" evidence="2">
    <location>
        <begin position="1084"/>
        <end position="1095"/>
    </location>
</feature>
<evidence type="ECO:0000256" key="2">
    <source>
        <dbReference type="SAM" id="MobiDB-lite"/>
    </source>
</evidence>
<dbReference type="Proteomes" id="UP000829354">
    <property type="component" value="Chromosome IV"/>
</dbReference>
<accession>A0AAE9ERT8</accession>
<protein>
    <submittedName>
        <fullName evidence="3">Uncharacterized protein</fullName>
    </submittedName>
</protein>